<evidence type="ECO:0008006" key="5">
    <source>
        <dbReference type="Google" id="ProtNLM"/>
    </source>
</evidence>
<feature type="region of interest" description="Disordered" evidence="1">
    <location>
        <begin position="1"/>
        <end position="48"/>
    </location>
</feature>
<keyword evidence="4" id="KW-1185">Reference proteome</keyword>
<evidence type="ECO:0000256" key="2">
    <source>
        <dbReference type="SAM" id="Phobius"/>
    </source>
</evidence>
<accession>A0ABV3ILY8</accession>
<dbReference type="RefSeq" id="WP_366086258.1">
    <property type="nucleotide sequence ID" value="NZ_JBFASG010000001.1"/>
</dbReference>
<keyword evidence="2" id="KW-0812">Transmembrane</keyword>
<evidence type="ECO:0000313" key="3">
    <source>
        <dbReference type="EMBL" id="MEV4921363.1"/>
    </source>
</evidence>
<comment type="caution">
    <text evidence="3">The sequence shown here is derived from an EMBL/GenBank/DDBJ whole genome shotgun (WGS) entry which is preliminary data.</text>
</comment>
<dbReference type="Proteomes" id="UP001552479">
    <property type="component" value="Unassembled WGS sequence"/>
</dbReference>
<keyword evidence="2" id="KW-0472">Membrane</keyword>
<feature type="transmembrane region" description="Helical" evidence="2">
    <location>
        <begin position="133"/>
        <end position="155"/>
    </location>
</feature>
<organism evidence="3 4">
    <name type="scientific">Streptomyces roseoverticillatus</name>
    <dbReference type="NCBI Taxonomy" id="66429"/>
    <lineage>
        <taxon>Bacteria</taxon>
        <taxon>Bacillati</taxon>
        <taxon>Actinomycetota</taxon>
        <taxon>Actinomycetes</taxon>
        <taxon>Kitasatosporales</taxon>
        <taxon>Streptomycetaceae</taxon>
        <taxon>Streptomyces</taxon>
    </lineage>
</organism>
<protein>
    <recommendedName>
        <fullName evidence="5">DUF2335 domain-containing protein</fullName>
    </recommendedName>
</protein>
<dbReference type="EMBL" id="JBFASG010000001">
    <property type="protein sequence ID" value="MEV4921363.1"/>
    <property type="molecule type" value="Genomic_DNA"/>
</dbReference>
<gene>
    <name evidence="3" type="ORF">AB0L03_00665</name>
</gene>
<evidence type="ECO:0000256" key="1">
    <source>
        <dbReference type="SAM" id="MobiDB-lite"/>
    </source>
</evidence>
<reference evidence="3 4" key="1">
    <citation type="submission" date="2024-06" db="EMBL/GenBank/DDBJ databases">
        <title>The Natural Products Discovery Center: Release of the First 8490 Sequenced Strains for Exploring Actinobacteria Biosynthetic Diversity.</title>
        <authorList>
            <person name="Kalkreuter E."/>
            <person name="Kautsar S.A."/>
            <person name="Yang D."/>
            <person name="Bader C.D."/>
            <person name="Teijaro C.N."/>
            <person name="Fluegel L."/>
            <person name="Davis C.M."/>
            <person name="Simpson J.R."/>
            <person name="Lauterbach L."/>
            <person name="Steele A.D."/>
            <person name="Gui C."/>
            <person name="Meng S."/>
            <person name="Li G."/>
            <person name="Viehrig K."/>
            <person name="Ye F."/>
            <person name="Su P."/>
            <person name="Kiefer A.F."/>
            <person name="Nichols A."/>
            <person name="Cepeda A.J."/>
            <person name="Yan W."/>
            <person name="Fan B."/>
            <person name="Jiang Y."/>
            <person name="Adhikari A."/>
            <person name="Zheng C.-J."/>
            <person name="Schuster L."/>
            <person name="Cowan T.M."/>
            <person name="Smanski M.J."/>
            <person name="Chevrette M.G."/>
            <person name="De Carvalho L.P.S."/>
            <person name="Shen B."/>
        </authorList>
    </citation>
    <scope>NUCLEOTIDE SEQUENCE [LARGE SCALE GENOMIC DNA]</scope>
    <source>
        <strain evidence="3 4">NPDC053791</strain>
    </source>
</reference>
<name>A0ABV3ILY8_9ACTN</name>
<keyword evidence="2" id="KW-1133">Transmembrane helix</keyword>
<sequence length="216" mass="24321">MSNSEVPRQSALDDHSEPEFPPMPARWDDPPASLSEDDLMRMAPGGRDDELLNAVSDALWEPIELNETPSAGTERIKRIAERGEKLREQWAETAALEEAYAAPPTTLHERQRSARHKNELIEDRVRRSRRLRLLMVMASSACTVFMLGLWGVFLVHGGAHVFTFPMAIIAGMVPNIASILWTWLSLREGTKVRVVIPHRRTRESHGSEEAPAKTPE</sequence>
<evidence type="ECO:0000313" key="4">
    <source>
        <dbReference type="Proteomes" id="UP001552479"/>
    </source>
</evidence>
<feature type="transmembrane region" description="Helical" evidence="2">
    <location>
        <begin position="161"/>
        <end position="184"/>
    </location>
</feature>
<proteinExistence type="predicted"/>